<reference evidence="7 8" key="1">
    <citation type="submission" date="2022-10" db="EMBL/GenBank/DDBJ databases">
        <title>Luteolibacter arcticus strain CCTCC AB 2014275, whole genome shotgun sequencing project.</title>
        <authorList>
            <person name="Zhao G."/>
            <person name="Shen L."/>
        </authorList>
    </citation>
    <scope>NUCLEOTIDE SEQUENCE [LARGE SCALE GENOMIC DNA]</scope>
    <source>
        <strain evidence="7 8">CCTCC AB 2014275</strain>
    </source>
</reference>
<organism evidence="7 8">
    <name type="scientific">Luteolibacter arcticus</name>
    <dbReference type="NCBI Taxonomy" id="1581411"/>
    <lineage>
        <taxon>Bacteria</taxon>
        <taxon>Pseudomonadati</taxon>
        <taxon>Verrucomicrobiota</taxon>
        <taxon>Verrucomicrobiia</taxon>
        <taxon>Verrucomicrobiales</taxon>
        <taxon>Verrucomicrobiaceae</taxon>
        <taxon>Luteolibacter</taxon>
    </lineage>
</organism>
<dbReference type="EMBL" id="JAPDDT010000002">
    <property type="protein sequence ID" value="MCW1922391.1"/>
    <property type="molecule type" value="Genomic_DNA"/>
</dbReference>
<dbReference type="InterPro" id="IPR022907">
    <property type="entry name" value="VapC_family"/>
</dbReference>
<dbReference type="SUPFAM" id="SSF88723">
    <property type="entry name" value="PIN domain-like"/>
    <property type="match status" value="1"/>
</dbReference>
<feature type="domain" description="PIN" evidence="6">
    <location>
        <begin position="4"/>
        <end position="125"/>
    </location>
</feature>
<dbReference type="RefSeq" id="WP_264486500.1">
    <property type="nucleotide sequence ID" value="NZ_JAPDDT010000002.1"/>
</dbReference>
<evidence type="ECO:0000256" key="4">
    <source>
        <dbReference type="ARBA" id="ARBA00022801"/>
    </source>
</evidence>
<comment type="function">
    <text evidence="5">Toxic component of a toxin-antitoxin (TA) system. An RNase.</text>
</comment>
<feature type="binding site" evidence="5">
    <location>
        <position position="6"/>
    </location>
    <ligand>
        <name>Mg(2+)</name>
        <dbReference type="ChEBI" id="CHEBI:18420"/>
    </ligand>
</feature>
<dbReference type="EC" id="3.1.-.-" evidence="5"/>
<keyword evidence="5" id="KW-0460">Magnesium</keyword>
<dbReference type="Pfam" id="PF01850">
    <property type="entry name" value="PIN"/>
    <property type="match status" value="1"/>
</dbReference>
<evidence type="ECO:0000259" key="6">
    <source>
        <dbReference type="Pfam" id="PF01850"/>
    </source>
</evidence>
<evidence type="ECO:0000313" key="8">
    <source>
        <dbReference type="Proteomes" id="UP001320876"/>
    </source>
</evidence>
<keyword evidence="3 5" id="KW-0479">Metal-binding</keyword>
<dbReference type="InterPro" id="IPR006226">
    <property type="entry name" value="Mtu_PIN"/>
</dbReference>
<keyword evidence="2 5" id="KW-0540">Nuclease</keyword>
<comment type="similarity">
    <text evidence="5">Belongs to the PINc/VapC protein family.</text>
</comment>
<feature type="binding site" evidence="5">
    <location>
        <position position="104"/>
    </location>
    <ligand>
        <name>Mg(2+)</name>
        <dbReference type="ChEBI" id="CHEBI:18420"/>
    </ligand>
</feature>
<protein>
    <recommendedName>
        <fullName evidence="5">Ribonuclease VapC</fullName>
        <shortName evidence="5">RNase VapC</shortName>
        <ecNumber evidence="5">3.1.-.-</ecNumber>
    </recommendedName>
    <alternativeName>
        <fullName evidence="5">Toxin VapC</fullName>
    </alternativeName>
</protein>
<evidence type="ECO:0000256" key="1">
    <source>
        <dbReference type="ARBA" id="ARBA00022649"/>
    </source>
</evidence>
<keyword evidence="8" id="KW-1185">Reference proteome</keyword>
<evidence type="ECO:0000256" key="5">
    <source>
        <dbReference type="HAMAP-Rule" id="MF_00265"/>
    </source>
</evidence>
<keyword evidence="4 5" id="KW-0378">Hydrolase</keyword>
<comment type="caution">
    <text evidence="7">The sequence shown here is derived from an EMBL/GenBank/DDBJ whole genome shotgun (WGS) entry which is preliminary data.</text>
</comment>
<proteinExistence type="inferred from homology"/>
<comment type="cofactor">
    <cofactor evidence="5">
        <name>Mg(2+)</name>
        <dbReference type="ChEBI" id="CHEBI:18420"/>
    </cofactor>
</comment>
<dbReference type="NCBIfam" id="TIGR00028">
    <property type="entry name" value="Mtu_PIN_fam"/>
    <property type="match status" value="1"/>
</dbReference>
<keyword evidence="5" id="KW-0800">Toxin</keyword>
<dbReference type="InterPro" id="IPR029060">
    <property type="entry name" value="PIN-like_dom_sf"/>
</dbReference>
<sequence length="142" mass="15378">MIALLDISVLIARADPGHQFHARAGAWLRRQKQLEIASCPLTENGFLRIYGHPSYPGGPGSPEGAAKDLAILRNRSDHRFLPDSVSLLDRSISLSGSGVSQLTDLYLLALAVHHSAQFVTLDHRIPAQLVQGGKSSLIVIPR</sequence>
<dbReference type="Proteomes" id="UP001320876">
    <property type="component" value="Unassembled WGS sequence"/>
</dbReference>
<name>A0ABT3GFJ5_9BACT</name>
<evidence type="ECO:0000256" key="3">
    <source>
        <dbReference type="ARBA" id="ARBA00022723"/>
    </source>
</evidence>
<dbReference type="HAMAP" id="MF_00265">
    <property type="entry name" value="VapC_Nob1"/>
    <property type="match status" value="1"/>
</dbReference>
<dbReference type="InterPro" id="IPR002716">
    <property type="entry name" value="PIN_dom"/>
</dbReference>
<evidence type="ECO:0000313" key="7">
    <source>
        <dbReference type="EMBL" id="MCW1922391.1"/>
    </source>
</evidence>
<accession>A0ABT3GFJ5</accession>
<evidence type="ECO:0000256" key="2">
    <source>
        <dbReference type="ARBA" id="ARBA00022722"/>
    </source>
</evidence>
<keyword evidence="1 5" id="KW-1277">Toxin-antitoxin system</keyword>
<gene>
    <name evidence="5" type="primary">vapC</name>
    <name evidence="7" type="ORF">OKA05_07485</name>
</gene>